<dbReference type="EMBL" id="PJRP01000007">
    <property type="protein sequence ID" value="PLP99473.1"/>
    <property type="molecule type" value="Genomic_DNA"/>
</dbReference>
<feature type="transmembrane region" description="Helical" evidence="6">
    <location>
        <begin position="105"/>
        <end position="124"/>
    </location>
</feature>
<evidence type="ECO:0000256" key="4">
    <source>
        <dbReference type="ARBA" id="ARBA00022989"/>
    </source>
</evidence>
<dbReference type="OrthoDB" id="8581632at2"/>
<dbReference type="GO" id="GO:0022857">
    <property type="term" value="F:transmembrane transporter activity"/>
    <property type="evidence" value="ECO:0007669"/>
    <property type="project" value="InterPro"/>
</dbReference>
<feature type="transmembrane region" description="Helical" evidence="6">
    <location>
        <begin position="47"/>
        <end position="67"/>
    </location>
</feature>
<evidence type="ECO:0000313" key="9">
    <source>
        <dbReference type="Proteomes" id="UP000234341"/>
    </source>
</evidence>
<feature type="transmembrane region" description="Helical" evidence="6">
    <location>
        <begin position="265"/>
        <end position="289"/>
    </location>
</feature>
<evidence type="ECO:0000256" key="1">
    <source>
        <dbReference type="ARBA" id="ARBA00004141"/>
    </source>
</evidence>
<reference evidence="8 9" key="1">
    <citation type="submission" date="2017-12" db="EMBL/GenBank/DDBJ databases">
        <title>Genome sequence of the active heterotrophic nitrifier-denitrifier, Cupriavidus pauculus UM1.</title>
        <authorList>
            <person name="Putonti C."/>
            <person name="Castignetti D."/>
        </authorList>
    </citation>
    <scope>NUCLEOTIDE SEQUENCE [LARGE SCALE GENOMIC DNA]</scope>
    <source>
        <strain evidence="8 9">UM1</strain>
    </source>
</reference>
<feature type="transmembrane region" description="Helical" evidence="6">
    <location>
        <begin position="136"/>
        <end position="157"/>
    </location>
</feature>
<comment type="subcellular location">
    <subcellularLocation>
        <location evidence="1">Membrane</location>
        <topology evidence="1">Multi-pass membrane protein</topology>
    </subcellularLocation>
</comment>
<feature type="transmembrane region" description="Helical" evidence="6">
    <location>
        <begin position="355"/>
        <end position="374"/>
    </location>
</feature>
<feature type="transmembrane region" description="Helical" evidence="6">
    <location>
        <begin position="12"/>
        <end position="35"/>
    </location>
</feature>
<proteinExistence type="predicted"/>
<dbReference type="PROSITE" id="PS50850">
    <property type="entry name" value="MFS"/>
    <property type="match status" value="1"/>
</dbReference>
<evidence type="ECO:0000313" key="8">
    <source>
        <dbReference type="EMBL" id="PLP99473.1"/>
    </source>
</evidence>
<name>A0A2N5CB75_9BURK</name>
<accession>A0A2N5CB75</accession>
<gene>
    <name evidence="8" type="ORF">CYJ10_16780</name>
</gene>
<dbReference type="PANTHER" id="PTHR42718:SF9">
    <property type="entry name" value="MAJOR FACILITATOR SUPERFAMILY MULTIDRUG TRANSPORTER MFSC"/>
    <property type="match status" value="1"/>
</dbReference>
<feature type="transmembrane region" description="Helical" evidence="6">
    <location>
        <begin position="163"/>
        <end position="182"/>
    </location>
</feature>
<sequence>MRPATPARLVPTIGGLTLVDFLQNGMVAFAAMPIMGEIGASPEEYSTVAAAYASVAVVMIALQHWLVERLGWRRHVQGTLMATAVGAILCAHADSYETFMAGRMVMALGCGGMVTTSRLVVNLIPAGPARFTGIKALALGVCVGMAIAPWLASVIVTADRWPLIFWLVAAAALLMLPALAVLPQDRVSPTQRSAAHPLRLAVLAIGSFMMLYMLQRSYYDFYADRLWLAVGAVAGVAAILVFVLQESGSERPLLKLRSLLEPRYLTGLGLFTFCYVTLGANGYLLPIMLQRSLGHSWSTAGQFYALGLAAGVVTWVTMTRLLPRWPSPRKYFATGFFALASSAWLMSRMPPAPDLWSHVLPALALYGVFIMTLIPVTAMQTFNAVAADESVFSHAQQTKNMLGQLGTALGVTIATVGQQWLTTLHYSTLHGSIHPGSPQYQETQARYAAALSMSMDPVRAAEFATAQIAQVLAQQSALLANIDHFRALAIIAAAAIGVSLVQKVIR</sequence>
<feature type="transmembrane region" description="Helical" evidence="6">
    <location>
        <begin position="194"/>
        <end position="214"/>
    </location>
</feature>
<dbReference type="SUPFAM" id="SSF103473">
    <property type="entry name" value="MFS general substrate transporter"/>
    <property type="match status" value="1"/>
</dbReference>
<comment type="caution">
    <text evidence="8">The sequence shown here is derived from an EMBL/GenBank/DDBJ whole genome shotgun (WGS) entry which is preliminary data.</text>
</comment>
<dbReference type="InterPro" id="IPR011701">
    <property type="entry name" value="MFS"/>
</dbReference>
<keyword evidence="3 6" id="KW-0812">Transmembrane</keyword>
<feature type="transmembrane region" description="Helical" evidence="6">
    <location>
        <begin position="226"/>
        <end position="244"/>
    </location>
</feature>
<organism evidence="8 9">
    <name type="scientific">Cupriavidus pauculus</name>
    <dbReference type="NCBI Taxonomy" id="82633"/>
    <lineage>
        <taxon>Bacteria</taxon>
        <taxon>Pseudomonadati</taxon>
        <taxon>Pseudomonadota</taxon>
        <taxon>Betaproteobacteria</taxon>
        <taxon>Burkholderiales</taxon>
        <taxon>Burkholderiaceae</taxon>
        <taxon>Cupriavidus</taxon>
    </lineage>
</organism>
<dbReference type="InterPro" id="IPR036259">
    <property type="entry name" value="MFS_trans_sf"/>
</dbReference>
<evidence type="ECO:0000259" key="7">
    <source>
        <dbReference type="PROSITE" id="PS50850"/>
    </source>
</evidence>
<dbReference type="Proteomes" id="UP000234341">
    <property type="component" value="Unassembled WGS sequence"/>
</dbReference>
<dbReference type="PANTHER" id="PTHR42718">
    <property type="entry name" value="MAJOR FACILITATOR SUPERFAMILY MULTIDRUG TRANSPORTER MFSC"/>
    <property type="match status" value="1"/>
</dbReference>
<evidence type="ECO:0000256" key="6">
    <source>
        <dbReference type="SAM" id="Phobius"/>
    </source>
</evidence>
<feature type="transmembrane region" description="Helical" evidence="6">
    <location>
        <begin position="301"/>
        <end position="319"/>
    </location>
</feature>
<keyword evidence="5 6" id="KW-0472">Membrane</keyword>
<dbReference type="GO" id="GO:0016020">
    <property type="term" value="C:membrane"/>
    <property type="evidence" value="ECO:0007669"/>
    <property type="project" value="UniProtKB-SubCell"/>
</dbReference>
<evidence type="ECO:0000256" key="2">
    <source>
        <dbReference type="ARBA" id="ARBA00022448"/>
    </source>
</evidence>
<feature type="domain" description="Major facilitator superfamily (MFS) profile" evidence="7">
    <location>
        <begin position="9"/>
        <end position="506"/>
    </location>
</feature>
<dbReference type="AlphaFoldDB" id="A0A2N5CB75"/>
<evidence type="ECO:0000256" key="3">
    <source>
        <dbReference type="ARBA" id="ARBA00022692"/>
    </source>
</evidence>
<dbReference type="Pfam" id="PF07690">
    <property type="entry name" value="MFS_1"/>
    <property type="match status" value="1"/>
</dbReference>
<keyword evidence="4 6" id="KW-1133">Transmembrane helix</keyword>
<dbReference type="InterPro" id="IPR020846">
    <property type="entry name" value="MFS_dom"/>
</dbReference>
<protein>
    <submittedName>
        <fullName evidence="8">Arabinose ABC transporter permease</fullName>
    </submittedName>
</protein>
<evidence type="ECO:0000256" key="5">
    <source>
        <dbReference type="ARBA" id="ARBA00023136"/>
    </source>
</evidence>
<dbReference type="Gene3D" id="1.20.1250.20">
    <property type="entry name" value="MFS general substrate transporter like domains"/>
    <property type="match status" value="2"/>
</dbReference>
<keyword evidence="2" id="KW-0813">Transport</keyword>